<organism evidence="1 2">
    <name type="scientific">Streptomyces cupreus</name>
    <dbReference type="NCBI Taxonomy" id="2759956"/>
    <lineage>
        <taxon>Bacteria</taxon>
        <taxon>Bacillati</taxon>
        <taxon>Actinomycetota</taxon>
        <taxon>Actinomycetes</taxon>
        <taxon>Kitasatosporales</taxon>
        <taxon>Streptomycetaceae</taxon>
        <taxon>Streptomyces</taxon>
    </lineage>
</organism>
<gene>
    <name evidence="1" type="ORF">H4N64_35860</name>
</gene>
<evidence type="ECO:0000313" key="1">
    <source>
        <dbReference type="EMBL" id="MBC2906806.1"/>
    </source>
</evidence>
<reference evidence="1 2" key="1">
    <citation type="submission" date="2020-08" db="EMBL/GenBank/DDBJ databases">
        <title>Streptomyces sp. PSKA01 genome sequencing and assembly.</title>
        <authorList>
            <person name="Mandal S."/>
            <person name="Maiti P.K."/>
            <person name="Das P."/>
        </authorList>
    </citation>
    <scope>NUCLEOTIDE SEQUENCE [LARGE SCALE GENOMIC DNA]</scope>
    <source>
        <strain evidence="1 2">PSKA01</strain>
    </source>
</reference>
<dbReference type="Proteomes" id="UP000584670">
    <property type="component" value="Unassembled WGS sequence"/>
</dbReference>
<protein>
    <submittedName>
        <fullName evidence="1">Uncharacterized protein</fullName>
    </submittedName>
</protein>
<dbReference type="EMBL" id="JACMSF010000059">
    <property type="protein sequence ID" value="MBC2906806.1"/>
    <property type="molecule type" value="Genomic_DNA"/>
</dbReference>
<name>A0A7X1J9Q0_9ACTN</name>
<proteinExistence type="predicted"/>
<dbReference type="RefSeq" id="WP_186286758.1">
    <property type="nucleotide sequence ID" value="NZ_JACMSF010000059.1"/>
</dbReference>
<sequence length="75" mass="8696">MLRTVSYHPVVRALAAHGLHTTVDVSRTYPQRRFTDERDRQYAIAAVRALFGDPAGREENGRFHCLHYESRPESR</sequence>
<accession>A0A7X1J9Q0</accession>
<dbReference type="AlphaFoldDB" id="A0A7X1J9Q0"/>
<comment type="caution">
    <text evidence="1">The sequence shown here is derived from an EMBL/GenBank/DDBJ whole genome shotgun (WGS) entry which is preliminary data.</text>
</comment>
<keyword evidence="2" id="KW-1185">Reference proteome</keyword>
<evidence type="ECO:0000313" key="2">
    <source>
        <dbReference type="Proteomes" id="UP000584670"/>
    </source>
</evidence>